<dbReference type="InterPro" id="IPR001348">
    <property type="entry name" value="ATP_PRibTrfase_HisG"/>
</dbReference>
<evidence type="ECO:0000256" key="9">
    <source>
        <dbReference type="ARBA" id="ARBA00022605"/>
    </source>
</evidence>
<comment type="pathway">
    <text evidence="4 18">Amino-acid biosynthesis; L-histidine biosynthesis; L-histidine from 5-phospho-alpha-D-ribose 1-diphosphate: step 1/9.</text>
</comment>
<comment type="function">
    <text evidence="17 18">Catalyzes the condensation of ATP and 5-phosphoribose 1-diphosphate to form N'-(5'-phosphoribosyl)-ATP (PR-ATP). Has a crucial role in the pathway because the rate of histidine biosynthesis seems to be controlled primarily by regulation of HisG enzymatic activity.</text>
</comment>
<dbReference type="InterPro" id="IPR018198">
    <property type="entry name" value="ATP_PRibTrfase_CS"/>
</dbReference>
<dbReference type="GO" id="GO:0005737">
    <property type="term" value="C:cytoplasm"/>
    <property type="evidence" value="ECO:0007669"/>
    <property type="project" value="UniProtKB-SubCell"/>
</dbReference>
<evidence type="ECO:0000256" key="12">
    <source>
        <dbReference type="ARBA" id="ARBA00022723"/>
    </source>
</evidence>
<dbReference type="GO" id="GO:0000105">
    <property type="term" value="P:L-histidine biosynthetic process"/>
    <property type="evidence" value="ECO:0007669"/>
    <property type="project" value="UniProtKB-UniRule"/>
</dbReference>
<evidence type="ECO:0000259" key="19">
    <source>
        <dbReference type="Pfam" id="PF01634"/>
    </source>
</evidence>
<evidence type="ECO:0000256" key="11">
    <source>
        <dbReference type="ARBA" id="ARBA00022679"/>
    </source>
</evidence>
<evidence type="ECO:0000256" key="1">
    <source>
        <dbReference type="ARBA" id="ARBA00000915"/>
    </source>
</evidence>
<comment type="activity regulation">
    <text evidence="18">Feedback inhibited by histidine.</text>
</comment>
<keyword evidence="14 18" id="KW-0067">ATP-binding</keyword>
<dbReference type="SUPFAM" id="SSF53850">
    <property type="entry name" value="Periplasmic binding protein-like II"/>
    <property type="match status" value="1"/>
</dbReference>
<evidence type="ECO:0000256" key="4">
    <source>
        <dbReference type="ARBA" id="ARBA00004667"/>
    </source>
</evidence>
<sequence length="285" mass="31186">MKRIKIAVQKKGRLSEQSISLLKKCGISFSQTNNKLIIRSTSMPVDILLVRDDDIPNLINQGIADMGIVGNNVLEEQESSGKCDSLIKEVMLGFSKCRLSLAAPKTKSFSDLNGLTIATSYPGILGKYLNENNIKANIVEIHGSVELTPFIGIADLICDLVSTGATLESNNLEEINTIIQSEAVLVTNSNTNNDELVKKLISRVVSVTDARNRKYIMFNADNQNKEELINMLPAAESPTVISLADTNKIAIHALCKENIFWETIDNLKEKGASSIVILPVEKLVS</sequence>
<evidence type="ECO:0000256" key="15">
    <source>
        <dbReference type="ARBA" id="ARBA00022842"/>
    </source>
</evidence>
<keyword evidence="16 18" id="KW-0368">Histidine biosynthesis</keyword>
<dbReference type="InterPro" id="IPR013820">
    <property type="entry name" value="ATP_PRibTrfase_cat"/>
</dbReference>
<gene>
    <name evidence="18" type="primary">hisG</name>
    <name evidence="21" type="ORF">NT02SARS_1142</name>
</gene>
<evidence type="ECO:0000313" key="21">
    <source>
        <dbReference type="EMBL" id="EJP72496.1"/>
    </source>
</evidence>
<evidence type="ECO:0000256" key="13">
    <source>
        <dbReference type="ARBA" id="ARBA00022741"/>
    </source>
</evidence>
<dbReference type="Gene3D" id="3.40.190.10">
    <property type="entry name" value="Periplasmic binding protein-like II"/>
    <property type="match status" value="2"/>
</dbReference>
<dbReference type="FunFam" id="3.30.70.120:FF:000002">
    <property type="entry name" value="ATP phosphoribosyltransferase"/>
    <property type="match status" value="1"/>
</dbReference>
<reference evidence="21 22" key="1">
    <citation type="journal article" date="2012" name="ISME J.">
        <title>Genomic insights to SAR86, an abundant and uncultivated marine bacterial lineage.</title>
        <authorList>
            <person name="Dupont C.L."/>
            <person name="Rusch D.B."/>
            <person name="Yooseph S."/>
            <person name="Lombardo M.J."/>
            <person name="Richter R.A."/>
            <person name="Valas R."/>
            <person name="Novotny M."/>
            <person name="Yee-Greenbaum J."/>
            <person name="Selengut J.D."/>
            <person name="Haft D.H."/>
            <person name="Halpern A.L."/>
            <person name="Lasken R.S."/>
            <person name="Nealson K."/>
            <person name="Friedman R."/>
            <person name="Venter J.C."/>
        </authorList>
    </citation>
    <scope>NUCLEOTIDE SEQUENCE [LARGE SCALE GENOMIC DNA]</scope>
</reference>
<dbReference type="Pfam" id="PF01634">
    <property type="entry name" value="HisG"/>
    <property type="match status" value="1"/>
</dbReference>
<dbReference type="EMBL" id="JH611190">
    <property type="protein sequence ID" value="EJP72496.1"/>
    <property type="molecule type" value="Genomic_DNA"/>
</dbReference>
<name>J5KHW4_9GAMM</name>
<comment type="similarity">
    <text evidence="5 18">Belongs to the ATP phosphoribosyltransferase family. Long subfamily.</text>
</comment>
<organism evidence="21 22">
    <name type="scientific">SAR86 cluster bacterium SAR86B</name>
    <dbReference type="NCBI Taxonomy" id="1123867"/>
    <lineage>
        <taxon>Bacteria</taxon>
        <taxon>Pseudomonadati</taxon>
        <taxon>Pseudomonadota</taxon>
        <taxon>Gammaproteobacteria</taxon>
        <taxon>SAR86 cluster</taxon>
    </lineage>
</organism>
<keyword evidence="8 18" id="KW-0963">Cytoplasm</keyword>
<dbReference type="FunFam" id="3.40.190.10:FF:000008">
    <property type="entry name" value="ATP phosphoribosyltransferase"/>
    <property type="match status" value="1"/>
</dbReference>
<dbReference type="GO" id="GO:0000287">
    <property type="term" value="F:magnesium ion binding"/>
    <property type="evidence" value="ECO:0007669"/>
    <property type="project" value="UniProtKB-UniRule"/>
</dbReference>
<dbReference type="SUPFAM" id="SSF54913">
    <property type="entry name" value="GlnB-like"/>
    <property type="match status" value="1"/>
</dbReference>
<keyword evidence="15 18" id="KW-0460">Magnesium</keyword>
<keyword evidence="9 18" id="KW-0028">Amino-acid biosynthesis</keyword>
<comment type="catalytic activity">
    <reaction evidence="1 18">
        <text>1-(5-phospho-beta-D-ribosyl)-ATP + diphosphate = 5-phospho-alpha-D-ribose 1-diphosphate + ATP</text>
        <dbReference type="Rhea" id="RHEA:18473"/>
        <dbReference type="ChEBI" id="CHEBI:30616"/>
        <dbReference type="ChEBI" id="CHEBI:33019"/>
        <dbReference type="ChEBI" id="CHEBI:58017"/>
        <dbReference type="ChEBI" id="CHEBI:73183"/>
        <dbReference type="EC" id="2.4.2.17"/>
    </reaction>
</comment>
<dbReference type="GO" id="GO:0003879">
    <property type="term" value="F:ATP phosphoribosyltransferase activity"/>
    <property type="evidence" value="ECO:0007669"/>
    <property type="project" value="UniProtKB-UniRule"/>
</dbReference>
<dbReference type="GO" id="GO:0005524">
    <property type="term" value="F:ATP binding"/>
    <property type="evidence" value="ECO:0007669"/>
    <property type="project" value="UniProtKB-KW"/>
</dbReference>
<dbReference type="NCBIfam" id="TIGR03455">
    <property type="entry name" value="HisG_C-term"/>
    <property type="match status" value="1"/>
</dbReference>
<dbReference type="PANTHER" id="PTHR21403">
    <property type="entry name" value="ATP PHOSPHORIBOSYLTRANSFERASE ATP-PRTASE"/>
    <property type="match status" value="1"/>
</dbReference>
<evidence type="ECO:0000313" key="22">
    <source>
        <dbReference type="Proteomes" id="UP000010116"/>
    </source>
</evidence>
<dbReference type="PANTHER" id="PTHR21403:SF8">
    <property type="entry name" value="ATP PHOSPHORIBOSYLTRANSFERASE"/>
    <property type="match status" value="1"/>
</dbReference>
<evidence type="ECO:0000256" key="3">
    <source>
        <dbReference type="ARBA" id="ARBA00004496"/>
    </source>
</evidence>
<dbReference type="InterPro" id="IPR020621">
    <property type="entry name" value="ATP-PRT_HisG_long"/>
</dbReference>
<evidence type="ECO:0000256" key="16">
    <source>
        <dbReference type="ARBA" id="ARBA00023102"/>
    </source>
</evidence>
<dbReference type="HOGENOM" id="CLU_038115_1_0_6"/>
<evidence type="ECO:0000256" key="17">
    <source>
        <dbReference type="ARBA" id="ARBA00024861"/>
    </source>
</evidence>
<comment type="cofactor">
    <cofactor evidence="2 18">
        <name>Mg(2+)</name>
        <dbReference type="ChEBI" id="CHEBI:18420"/>
    </cofactor>
</comment>
<keyword evidence="10 18" id="KW-0328">Glycosyltransferase</keyword>
<feature type="domain" description="ATP phosphoribosyltransferase catalytic" evidence="19">
    <location>
        <begin position="51"/>
        <end position="204"/>
    </location>
</feature>
<dbReference type="NCBIfam" id="TIGR00070">
    <property type="entry name" value="hisG"/>
    <property type="match status" value="1"/>
</dbReference>
<evidence type="ECO:0000256" key="6">
    <source>
        <dbReference type="ARBA" id="ARBA00011946"/>
    </source>
</evidence>
<keyword evidence="12 18" id="KW-0479">Metal-binding</keyword>
<evidence type="ECO:0000256" key="18">
    <source>
        <dbReference type="HAMAP-Rule" id="MF_00079"/>
    </source>
</evidence>
<dbReference type="Pfam" id="PF08029">
    <property type="entry name" value="HisG_C"/>
    <property type="match status" value="1"/>
</dbReference>
<accession>J5KHW4</accession>
<dbReference type="UniPathway" id="UPA00031">
    <property type="reaction ID" value="UER00006"/>
</dbReference>
<dbReference type="InterPro" id="IPR013115">
    <property type="entry name" value="HisG_C"/>
</dbReference>
<dbReference type="Gene3D" id="3.30.70.120">
    <property type="match status" value="1"/>
</dbReference>
<protein>
    <recommendedName>
        <fullName evidence="7 18">ATP phosphoribosyltransferase</fullName>
        <shortName evidence="18">ATP-PRT</shortName>
        <shortName evidence="18">ATP-PRTase</shortName>
        <ecNumber evidence="6 18">2.4.2.17</ecNumber>
    </recommendedName>
</protein>
<dbReference type="HAMAP" id="MF_00079">
    <property type="entry name" value="HisG_Long"/>
    <property type="match status" value="1"/>
</dbReference>
<evidence type="ECO:0000259" key="20">
    <source>
        <dbReference type="Pfam" id="PF08029"/>
    </source>
</evidence>
<dbReference type="PROSITE" id="PS01316">
    <property type="entry name" value="ATP_P_PHORIBOSYLTR"/>
    <property type="match status" value="1"/>
</dbReference>
<proteinExistence type="inferred from homology"/>
<evidence type="ECO:0000256" key="8">
    <source>
        <dbReference type="ARBA" id="ARBA00022490"/>
    </source>
</evidence>
<dbReference type="InterPro" id="IPR015867">
    <property type="entry name" value="N-reg_PII/ATP_PRibTrfase_C"/>
</dbReference>
<dbReference type="InterPro" id="IPR011322">
    <property type="entry name" value="N-reg_PII-like_a/b"/>
</dbReference>
<evidence type="ECO:0000256" key="5">
    <source>
        <dbReference type="ARBA" id="ARBA00007955"/>
    </source>
</evidence>
<keyword evidence="13 18" id="KW-0547">Nucleotide-binding</keyword>
<evidence type="ECO:0000256" key="7">
    <source>
        <dbReference type="ARBA" id="ARBA00020998"/>
    </source>
</evidence>
<dbReference type="EC" id="2.4.2.17" evidence="6 18"/>
<comment type="subcellular location">
    <subcellularLocation>
        <location evidence="3 18">Cytoplasm</location>
    </subcellularLocation>
</comment>
<evidence type="ECO:0000256" key="2">
    <source>
        <dbReference type="ARBA" id="ARBA00001946"/>
    </source>
</evidence>
<evidence type="ECO:0000256" key="10">
    <source>
        <dbReference type="ARBA" id="ARBA00022676"/>
    </source>
</evidence>
<dbReference type="Proteomes" id="UP000010116">
    <property type="component" value="Unassembled WGS sequence"/>
</dbReference>
<keyword evidence="11 18" id="KW-0808">Transferase</keyword>
<dbReference type="AlphaFoldDB" id="J5KHW4"/>
<feature type="domain" description="Histidine biosynthesis HisG C-terminal" evidence="20">
    <location>
        <begin position="210"/>
        <end position="282"/>
    </location>
</feature>
<evidence type="ECO:0000256" key="14">
    <source>
        <dbReference type="ARBA" id="ARBA00022840"/>
    </source>
</evidence>